<dbReference type="Gene3D" id="2.130.10.10">
    <property type="entry name" value="YVTN repeat-like/Quinoprotein amine dehydrogenase"/>
    <property type="match status" value="3"/>
</dbReference>
<dbReference type="SMART" id="SM01166">
    <property type="entry name" value="DUF1899"/>
    <property type="match status" value="2"/>
</dbReference>
<evidence type="ECO:0000256" key="15">
    <source>
        <dbReference type="ARBA" id="ARBA00024838"/>
    </source>
</evidence>
<feature type="domain" description="DUF1899" evidence="20">
    <location>
        <begin position="1"/>
        <end position="45"/>
    </location>
</feature>
<dbReference type="FunFam" id="2.130.10.10:FF:000076">
    <property type="entry name" value="Coronin"/>
    <property type="match status" value="1"/>
</dbReference>
<feature type="non-terminal residue" evidence="21">
    <location>
        <position position="1"/>
    </location>
</feature>
<dbReference type="Pfam" id="PF16300">
    <property type="entry name" value="WD40_4"/>
    <property type="match status" value="2"/>
</dbReference>
<dbReference type="SMART" id="SM00320">
    <property type="entry name" value="WD40"/>
    <property type="match status" value="5"/>
</dbReference>
<keyword evidence="22" id="KW-1185">Reference proteome</keyword>
<dbReference type="FunFam" id="2.130.10.10:FF:001013">
    <property type="entry name" value="Coronin"/>
    <property type="match status" value="1"/>
</dbReference>
<dbReference type="PROSITE" id="PS50294">
    <property type="entry name" value="WD_REPEATS_REGION"/>
    <property type="match status" value="3"/>
</dbReference>
<evidence type="ECO:0000256" key="18">
    <source>
        <dbReference type="RuleBase" id="RU280818"/>
    </source>
</evidence>
<dbReference type="SUPFAM" id="SSF50998">
    <property type="entry name" value="Quinoprotein alcohol dehydrogenase-like"/>
    <property type="match status" value="1"/>
</dbReference>
<feature type="repeat" description="WD" evidence="17">
    <location>
        <begin position="663"/>
        <end position="704"/>
    </location>
</feature>
<dbReference type="InterPro" id="IPR001680">
    <property type="entry name" value="WD40_rpt"/>
</dbReference>
<dbReference type="PANTHER" id="PTHR10856">
    <property type="entry name" value="CORONIN"/>
    <property type="match status" value="1"/>
</dbReference>
<dbReference type="InterPro" id="IPR036869">
    <property type="entry name" value="J_dom_sf"/>
</dbReference>
<evidence type="ECO:0000256" key="9">
    <source>
        <dbReference type="ARBA" id="ARBA00022792"/>
    </source>
</evidence>
<protein>
    <recommendedName>
        <fullName evidence="18">Coronin</fullName>
    </recommendedName>
</protein>
<proteinExistence type="inferred from homology"/>
<dbReference type="PROSITE" id="PS00678">
    <property type="entry name" value="WD_REPEATS_1"/>
    <property type="match status" value="1"/>
</dbReference>
<evidence type="ECO:0000256" key="5">
    <source>
        <dbReference type="ARBA" id="ARBA00022448"/>
    </source>
</evidence>
<feature type="region of interest" description="Disordered" evidence="19">
    <location>
        <begin position="423"/>
        <end position="495"/>
    </location>
</feature>
<dbReference type="GO" id="GO:0015031">
    <property type="term" value="P:protein transport"/>
    <property type="evidence" value="ECO:0007669"/>
    <property type="project" value="UniProtKB-KW"/>
</dbReference>
<comment type="similarity">
    <text evidence="4 18">Belongs to the WD repeat coronin family.</text>
</comment>
<keyword evidence="11" id="KW-0811">Translocation</keyword>
<evidence type="ECO:0000256" key="19">
    <source>
        <dbReference type="SAM" id="MobiDB-lite"/>
    </source>
</evidence>
<dbReference type="PANTHER" id="PTHR10856:SF20">
    <property type="entry name" value="CORONIN-7"/>
    <property type="match status" value="1"/>
</dbReference>
<evidence type="ECO:0000256" key="17">
    <source>
        <dbReference type="PROSITE-ProRule" id="PRU00221"/>
    </source>
</evidence>
<dbReference type="InterPro" id="IPR011047">
    <property type="entry name" value="Quinoprotein_ADH-like_sf"/>
</dbReference>
<comment type="similarity">
    <text evidence="3">Belongs to the TIM16/PAM16 family.</text>
</comment>
<name>S7N758_MYOBR</name>
<feature type="repeat" description="WD" evidence="17">
    <location>
        <begin position="620"/>
        <end position="662"/>
    </location>
</feature>
<accession>S7N758</accession>
<dbReference type="GO" id="GO:0001405">
    <property type="term" value="C:PAM complex, Tim23 associated import motor"/>
    <property type="evidence" value="ECO:0007669"/>
    <property type="project" value="UniProtKB-ARBA"/>
</dbReference>
<dbReference type="InterPro" id="IPR015505">
    <property type="entry name" value="Coronin"/>
</dbReference>
<dbReference type="AlphaFoldDB" id="S7N758"/>
<feature type="domain" description="DUF1899" evidence="20">
    <location>
        <begin position="496"/>
        <end position="561"/>
    </location>
</feature>
<dbReference type="Pfam" id="PF00400">
    <property type="entry name" value="WD40"/>
    <property type="match status" value="4"/>
</dbReference>
<evidence type="ECO:0000313" key="22">
    <source>
        <dbReference type="Proteomes" id="UP000052978"/>
    </source>
</evidence>
<evidence type="ECO:0000256" key="16">
    <source>
        <dbReference type="ARBA" id="ARBA00058448"/>
    </source>
</evidence>
<dbReference type="EMBL" id="KE163407">
    <property type="protein sequence ID" value="EPQ11895.1"/>
    <property type="molecule type" value="Genomic_DNA"/>
</dbReference>
<evidence type="ECO:0000313" key="21">
    <source>
        <dbReference type="EMBL" id="EPQ11895.1"/>
    </source>
</evidence>
<keyword evidence="12" id="KW-0496">Mitochondrion</keyword>
<dbReference type="SMART" id="SM01167">
    <property type="entry name" value="DUF1900"/>
    <property type="match status" value="2"/>
</dbReference>
<dbReference type="FunFam" id="1.10.287.110:FF:000006">
    <property type="entry name" value="Import inner membrane translocase subunit TIM16"/>
    <property type="match status" value="1"/>
</dbReference>
<evidence type="ECO:0000256" key="14">
    <source>
        <dbReference type="ARBA" id="ARBA00023203"/>
    </source>
</evidence>
<evidence type="ECO:0000256" key="2">
    <source>
        <dbReference type="ARBA" id="ARBA00004637"/>
    </source>
</evidence>
<evidence type="ECO:0000256" key="13">
    <source>
        <dbReference type="ARBA" id="ARBA00023136"/>
    </source>
</evidence>
<evidence type="ECO:0000256" key="12">
    <source>
        <dbReference type="ARBA" id="ARBA00023128"/>
    </source>
</evidence>
<keyword evidence="10" id="KW-0653">Protein transport</keyword>
<gene>
    <name evidence="21" type="ORF">D623_10028034</name>
</gene>
<evidence type="ECO:0000256" key="7">
    <source>
        <dbReference type="ARBA" id="ARBA00022574"/>
    </source>
</evidence>
<organism evidence="21 22">
    <name type="scientific">Myotis brandtii</name>
    <name type="common">Brandt's bat</name>
    <dbReference type="NCBI Taxonomy" id="109478"/>
    <lineage>
        <taxon>Eukaryota</taxon>
        <taxon>Metazoa</taxon>
        <taxon>Chordata</taxon>
        <taxon>Craniata</taxon>
        <taxon>Vertebrata</taxon>
        <taxon>Euteleostomi</taxon>
        <taxon>Mammalia</taxon>
        <taxon>Eutheria</taxon>
        <taxon>Laurasiatheria</taxon>
        <taxon>Chiroptera</taxon>
        <taxon>Yangochiroptera</taxon>
        <taxon>Vespertilionidae</taxon>
        <taxon>Myotis</taxon>
    </lineage>
</organism>
<dbReference type="Pfam" id="PF08953">
    <property type="entry name" value="DUF1899"/>
    <property type="match status" value="1"/>
</dbReference>
<evidence type="ECO:0000256" key="11">
    <source>
        <dbReference type="ARBA" id="ARBA00023010"/>
    </source>
</evidence>
<evidence type="ECO:0000256" key="6">
    <source>
        <dbReference type="ARBA" id="ARBA00022490"/>
    </source>
</evidence>
<keyword evidence="7 17" id="KW-0853">WD repeat</keyword>
<dbReference type="InterPro" id="IPR015048">
    <property type="entry name" value="DUF1899"/>
</dbReference>
<dbReference type="eggNOG" id="KOG1445">
    <property type="taxonomic scope" value="Eukaryota"/>
</dbReference>
<evidence type="ECO:0000256" key="8">
    <source>
        <dbReference type="ARBA" id="ARBA00022737"/>
    </source>
</evidence>
<keyword evidence="13" id="KW-0472">Membrane</keyword>
<feature type="compositionally biased region" description="Polar residues" evidence="19">
    <location>
        <begin position="423"/>
        <end position="440"/>
    </location>
</feature>
<dbReference type="Proteomes" id="UP000052978">
    <property type="component" value="Unassembled WGS sequence"/>
</dbReference>
<sequence length="1078" mass="117509">QAWITDIRAGTTPSCGNHIKSSCSLIAFNSDRTGVLGIVPLEGQGENKRHVTHLGCHSDLITDLDFSPFDDFLLATGSADRTMKLWRLPASGQALPPGPGLVLGPEDTRVEVLQFHPTVDGILVSTAGTAVKVWDVAKQQPLTELAAHRDLVQGAVWSRDGALVSTTCKVPDIGLSFGCQEVNKTGLLAPKKLLLEDKVVMCQLLLRLKAGEHDFQRDSEDKQLRIFDPRAKPEASQSTQAHENSKDGRLVWTGTQEHLVSTGFNQMREREVKLWDTRHFSSALTSLTLDTSPGSLMPLLDPDSGLLVLAGKGESQLYCYEVAPQQPALSPVTQCLLENVLRGAALVPRRALAVMGCEVLRVLQLTDTAIVPISFHVPRKAVEFYEDLFPDTAGCVPASEPHSWWAGSNLQVQKVSLNPTCQPHPSFTSHLVPPTETSPDAVQPAKLPTGNKDPSEGFSSPPSSLISPSTPSSLEPSLSSTSGIGTSPSQRSLQSLLGPSSKFRHAQGTILHRDSHITNLKGLNLTTPGESDGFCANQLRVAVPLLSSGGQVAVLELQKPGRLPDTALPTLQNGTAVTDLAWDPFDPHRLAVAGEDARIRLWRVPPEGLVEVLTTPEAVLTGHTEKIYSLRFHPLAADLLASSSYDLTIRIWDLQAGVERLKLQGHRDQIFGLAWSPNGQQLASVCKDGCLRVYEPRSSPEPLQEGPGPEGARGARIVWVCDGHCLLVSGFDSRSERQLLLYSAKALAGGPLAVLGLDVAPSTLLPNYDPDTSLVLLTGKGDTRVFLYELLPEAPFFLECNSFTSPDPHKGFALLPKTVCDVREVEFARCLRLRQTSLEPVAFRLPRVRKEFFQDDVFPDTAMSWEPVLSAKDWLGGANGQPRLLSLQPPGMTPVSQAPREAPVRRAPSSALYLEEKSDQQKKEELLSAMVAKLGNREDPLPQDSFEGVDEDEWAKYLAQIIVMGAQVVGRAFARALRQEFAASRAAADARGRAGHQSAAASNLSGLSLQEAQQILNVSKLNPEEIQKKYEHLFKVNDKSVGGSFYLQSKVVRAKERLEEELRIQAQEDREKEKRPQT</sequence>
<feature type="compositionally biased region" description="Low complexity" evidence="19">
    <location>
        <begin position="456"/>
        <end position="484"/>
    </location>
</feature>
<evidence type="ECO:0000259" key="20">
    <source>
        <dbReference type="SMART" id="SM01166"/>
    </source>
</evidence>
<keyword evidence="8 18" id="KW-0677">Repeat</keyword>
<keyword evidence="14" id="KW-0009">Actin-binding</keyword>
<dbReference type="Pfam" id="PF03656">
    <property type="entry name" value="Pam16"/>
    <property type="match status" value="1"/>
</dbReference>
<dbReference type="GO" id="GO:0030036">
    <property type="term" value="P:actin cytoskeleton organization"/>
    <property type="evidence" value="ECO:0007669"/>
    <property type="project" value="UniProtKB-ARBA"/>
</dbReference>
<evidence type="ECO:0000256" key="3">
    <source>
        <dbReference type="ARBA" id="ARBA00008817"/>
    </source>
</evidence>
<evidence type="ECO:0000256" key="10">
    <source>
        <dbReference type="ARBA" id="ARBA00022927"/>
    </source>
</evidence>
<comment type="subcellular location">
    <subcellularLocation>
        <location evidence="1">Cytoplasm</location>
    </subcellularLocation>
    <subcellularLocation>
        <location evidence="2">Mitochondrion inner membrane</location>
        <topology evidence="2">Peripheral membrane protein</topology>
    </subcellularLocation>
</comment>
<dbReference type="InterPro" id="IPR019775">
    <property type="entry name" value="WD40_repeat_CS"/>
</dbReference>
<comment type="function">
    <text evidence="15">F-actin regulator involved in anterograde Golgi to endosome transport: upon ubiquitination via 'Lys-33'-linked ubiquitin chains by the BCR(KLHL20) E3 ubiquitin ligase complex, interacts with EPS15 and localizes to the trans-Golgi network, where it promotes actin polymerization, thereby facilitating post-Golgi trafficking. May play a role in the maintenance of the Golgi apparatus morphology.</text>
</comment>
<keyword evidence="9" id="KW-0999">Mitochondrion inner membrane</keyword>
<dbReference type="PROSITE" id="PS50082">
    <property type="entry name" value="WD_REPEATS_2"/>
    <property type="match status" value="3"/>
</dbReference>
<evidence type="ECO:0000256" key="4">
    <source>
        <dbReference type="ARBA" id="ARBA00009482"/>
    </source>
</evidence>
<dbReference type="InterPro" id="IPR015943">
    <property type="entry name" value="WD40/YVTN_repeat-like_dom_sf"/>
</dbReference>
<keyword evidence="5" id="KW-0813">Transport</keyword>
<feature type="compositionally biased region" description="Polar residues" evidence="19">
    <location>
        <begin position="485"/>
        <end position="495"/>
    </location>
</feature>
<dbReference type="GO" id="GO:0003779">
    <property type="term" value="F:actin binding"/>
    <property type="evidence" value="ECO:0007669"/>
    <property type="project" value="UniProtKB-KW"/>
</dbReference>
<feature type="repeat" description="WD" evidence="17">
    <location>
        <begin position="54"/>
        <end position="88"/>
    </location>
</feature>
<keyword evidence="6" id="KW-0963">Cytoplasm</keyword>
<dbReference type="Gene3D" id="1.10.287.110">
    <property type="entry name" value="DnaJ domain"/>
    <property type="match status" value="1"/>
</dbReference>
<reference evidence="21 22" key="1">
    <citation type="journal article" date="2013" name="Nat. Commun.">
        <title>Genome analysis reveals insights into physiology and longevity of the Brandt's bat Myotis brandtii.</title>
        <authorList>
            <person name="Seim I."/>
            <person name="Fang X."/>
            <person name="Xiong Z."/>
            <person name="Lobanov A.V."/>
            <person name="Huang Z."/>
            <person name="Ma S."/>
            <person name="Feng Y."/>
            <person name="Turanov A.A."/>
            <person name="Zhu Y."/>
            <person name="Lenz T.L."/>
            <person name="Gerashchenko M.V."/>
            <person name="Fan D."/>
            <person name="Hee Yim S."/>
            <person name="Yao X."/>
            <person name="Jordan D."/>
            <person name="Xiong Y."/>
            <person name="Ma Y."/>
            <person name="Lyapunov A.N."/>
            <person name="Chen G."/>
            <person name="Kulakova O.I."/>
            <person name="Sun Y."/>
            <person name="Lee S.G."/>
            <person name="Bronson R.T."/>
            <person name="Moskalev A.A."/>
            <person name="Sunyaev S.R."/>
            <person name="Zhang G."/>
            <person name="Krogh A."/>
            <person name="Wang J."/>
            <person name="Gladyshev V.N."/>
        </authorList>
    </citation>
    <scope>NUCLEOTIDE SEQUENCE [LARGE SCALE GENOMIC DNA]</scope>
</reference>
<comment type="function">
    <text evidence="16">Regulates ATP-dependent protein translocation into the mitochondrial matrix. Inhibits DNAJC19 stimulation of HSPA9/Mortalin ATPase activity.</text>
</comment>
<evidence type="ECO:0000256" key="1">
    <source>
        <dbReference type="ARBA" id="ARBA00004496"/>
    </source>
</evidence>